<comment type="caution">
    <text evidence="1">The sequence shown here is derived from an EMBL/GenBank/DDBJ whole genome shotgun (WGS) entry which is preliminary data.</text>
</comment>
<dbReference type="EMBL" id="VUOA01000016">
    <property type="protein sequence ID" value="KAA2238040.1"/>
    <property type="molecule type" value="Genomic_DNA"/>
</dbReference>
<name>A0A5B2VHS3_9HYPH</name>
<dbReference type="PANTHER" id="PTHR39338">
    <property type="entry name" value="BLL5662 PROTEIN-RELATED"/>
    <property type="match status" value="1"/>
</dbReference>
<dbReference type="InterPro" id="IPR011195">
    <property type="entry name" value="UCP010256"/>
</dbReference>
<evidence type="ECO:0000313" key="2">
    <source>
        <dbReference type="Proteomes" id="UP000323142"/>
    </source>
</evidence>
<dbReference type="Pfam" id="PF05762">
    <property type="entry name" value="VWA_CoxE"/>
    <property type="match status" value="1"/>
</dbReference>
<sequence length="412" mass="45995">MGEGREPSMTSDGTGHLADNIAYFARALRAAGLPLGPGSVVDALDAVEAARVGTREDFYWTLHAVFVTRREHSAIFDQAFRIFWRRRALMEKLIAQMSPIAPGDPTQPDKPKAGALRVAQALAPRPKPTDEPPPPEREISARLTMSDREILKSKDFAQMSAAEIAQAKRLVAELRLPDDALPTRRLTPSAGGRRIDPRRSFRRSLRAGGAAIELAMRDRIEAPPPLVALVDISGSMADYSRLFLHFLHALSEKRRRVHAFVFATRLTNISRELQRRDPDEALALASKRAEDWEGGTRISAALHDFNRHWSRRVLSGGPVVLLFTDGLEREVTPELAFEMDRLKRSCRRLVWLNPLLRFDAFEARAAGIRAMLPHVHEFRPVHSLASMEELCRALAGDGSAAADPRRWLARVA</sequence>
<gene>
    <name evidence="1" type="ORF">F0L46_07145</name>
</gene>
<keyword evidence="2" id="KW-1185">Reference proteome</keyword>
<reference evidence="1 2" key="2">
    <citation type="submission" date="2019-09" db="EMBL/GenBank/DDBJ databases">
        <authorList>
            <person name="Jin C."/>
        </authorList>
    </citation>
    <scope>NUCLEOTIDE SEQUENCE [LARGE SCALE GENOMIC DNA]</scope>
    <source>
        <strain evidence="1 2">BN140002</strain>
    </source>
</reference>
<dbReference type="Proteomes" id="UP000323142">
    <property type="component" value="Unassembled WGS sequence"/>
</dbReference>
<accession>A0A5B2VHS3</accession>
<dbReference type="InterPro" id="IPR036465">
    <property type="entry name" value="vWFA_dom_sf"/>
</dbReference>
<reference evidence="1 2" key="1">
    <citation type="submission" date="2019-09" db="EMBL/GenBank/DDBJ databases">
        <title>Salinarimonas rosea gen. nov., sp. nov., a new member of the a-2 subgroup of the Proteobacteria.</title>
        <authorList>
            <person name="Liu J."/>
        </authorList>
    </citation>
    <scope>NUCLEOTIDE SEQUENCE [LARGE SCALE GENOMIC DNA]</scope>
    <source>
        <strain evidence="1 2">BN140002</strain>
    </source>
</reference>
<dbReference type="Gene3D" id="3.40.50.410">
    <property type="entry name" value="von Willebrand factor, type A domain"/>
    <property type="match status" value="1"/>
</dbReference>
<dbReference type="CDD" id="cd00198">
    <property type="entry name" value="vWFA"/>
    <property type="match status" value="1"/>
</dbReference>
<dbReference type="PANTHER" id="PTHR39338:SF6">
    <property type="entry name" value="BLL5662 PROTEIN"/>
    <property type="match status" value="1"/>
</dbReference>
<dbReference type="PIRSF" id="PIRSF010256">
    <property type="entry name" value="CoxE_vWa"/>
    <property type="match status" value="1"/>
</dbReference>
<organism evidence="1 2">
    <name type="scientific">Salinarimonas soli</name>
    <dbReference type="NCBI Taxonomy" id="1638099"/>
    <lineage>
        <taxon>Bacteria</taxon>
        <taxon>Pseudomonadati</taxon>
        <taxon>Pseudomonadota</taxon>
        <taxon>Alphaproteobacteria</taxon>
        <taxon>Hyphomicrobiales</taxon>
        <taxon>Salinarimonadaceae</taxon>
        <taxon>Salinarimonas</taxon>
    </lineage>
</organism>
<evidence type="ECO:0000313" key="1">
    <source>
        <dbReference type="EMBL" id="KAA2238040.1"/>
    </source>
</evidence>
<dbReference type="OrthoDB" id="9790469at2"/>
<proteinExistence type="predicted"/>
<protein>
    <submittedName>
        <fullName evidence="1">VWA domain-containing protein</fullName>
    </submittedName>
</protein>
<dbReference type="AlphaFoldDB" id="A0A5B2VHS3"/>
<dbReference type="SUPFAM" id="SSF53300">
    <property type="entry name" value="vWA-like"/>
    <property type="match status" value="1"/>
</dbReference>
<dbReference type="InterPro" id="IPR008912">
    <property type="entry name" value="Uncharacterised_CoxE"/>
</dbReference>